<comment type="cofactor">
    <cofactor evidence="1 14">
        <name>Mg(2+)</name>
        <dbReference type="ChEBI" id="CHEBI:18420"/>
    </cofactor>
</comment>
<evidence type="ECO:0000256" key="2">
    <source>
        <dbReference type="ARBA" id="ARBA00004801"/>
    </source>
</evidence>
<dbReference type="GO" id="GO:0006166">
    <property type="term" value="P:purine ribonucleoside salvage"/>
    <property type="evidence" value="ECO:0007669"/>
    <property type="project" value="UniProtKB-KW"/>
</dbReference>
<dbReference type="PROSITE" id="PS00584">
    <property type="entry name" value="PFKB_KINASES_2"/>
    <property type="match status" value="1"/>
</dbReference>
<evidence type="ECO:0000256" key="7">
    <source>
        <dbReference type="ARBA" id="ARBA00022741"/>
    </source>
</evidence>
<comment type="function">
    <text evidence="14">ATP dependent phosphorylation of adenosine and other related nucleoside analogs to monophosphate derivatives.</text>
</comment>
<comment type="similarity">
    <text evidence="3 14">Belongs to the carbohydrate kinase PfkB family.</text>
</comment>
<dbReference type="GO" id="GO:0004001">
    <property type="term" value="F:adenosine kinase activity"/>
    <property type="evidence" value="ECO:0007669"/>
    <property type="project" value="UniProtKB-UniRule"/>
</dbReference>
<evidence type="ECO:0000256" key="10">
    <source>
        <dbReference type="ARBA" id="ARBA00022842"/>
    </source>
</evidence>
<evidence type="ECO:0000259" key="15">
    <source>
        <dbReference type="Pfam" id="PF00294"/>
    </source>
</evidence>
<reference evidence="16" key="1">
    <citation type="submission" date="2022-07" db="EMBL/GenBank/DDBJ databases">
        <title>Phylogenomic reconstructions and comparative analyses of Kickxellomycotina fungi.</title>
        <authorList>
            <person name="Reynolds N.K."/>
            <person name="Stajich J.E."/>
            <person name="Barry K."/>
            <person name="Grigoriev I.V."/>
            <person name="Crous P."/>
            <person name="Smith M.E."/>
        </authorList>
    </citation>
    <scope>NUCLEOTIDE SEQUENCE</scope>
    <source>
        <strain evidence="16">NBRC 100468</strain>
    </source>
</reference>
<organism evidence="16 17">
    <name type="scientific">Mycoemilia scoparia</name>
    <dbReference type="NCBI Taxonomy" id="417184"/>
    <lineage>
        <taxon>Eukaryota</taxon>
        <taxon>Fungi</taxon>
        <taxon>Fungi incertae sedis</taxon>
        <taxon>Zoopagomycota</taxon>
        <taxon>Kickxellomycotina</taxon>
        <taxon>Kickxellomycetes</taxon>
        <taxon>Kickxellales</taxon>
        <taxon>Kickxellaceae</taxon>
        <taxon>Mycoemilia</taxon>
    </lineage>
</organism>
<name>A0A9W8DTQ9_9FUNG</name>
<dbReference type="GO" id="GO:0044209">
    <property type="term" value="P:AMP salvage"/>
    <property type="evidence" value="ECO:0007669"/>
    <property type="project" value="UniProtKB-UniRule"/>
</dbReference>
<evidence type="ECO:0000256" key="8">
    <source>
        <dbReference type="ARBA" id="ARBA00022777"/>
    </source>
</evidence>
<keyword evidence="9 14" id="KW-0067">ATP-binding</keyword>
<dbReference type="InterPro" id="IPR002173">
    <property type="entry name" value="Carboh/pur_kinase_PfkB_CS"/>
</dbReference>
<dbReference type="EC" id="2.7.1.20" evidence="4 14"/>
<evidence type="ECO:0000256" key="12">
    <source>
        <dbReference type="ARBA" id="ARBA00068771"/>
    </source>
</evidence>
<proteinExistence type="inferred from homology"/>
<dbReference type="PANTHER" id="PTHR45769">
    <property type="entry name" value="ADENOSINE KINASE"/>
    <property type="match status" value="1"/>
</dbReference>
<evidence type="ECO:0000256" key="3">
    <source>
        <dbReference type="ARBA" id="ARBA00010688"/>
    </source>
</evidence>
<keyword evidence="5 14" id="KW-0808">Transferase</keyword>
<evidence type="ECO:0000313" key="16">
    <source>
        <dbReference type="EMBL" id="KAJ1918308.1"/>
    </source>
</evidence>
<evidence type="ECO:0000256" key="5">
    <source>
        <dbReference type="ARBA" id="ARBA00022679"/>
    </source>
</evidence>
<protein>
    <recommendedName>
        <fullName evidence="12 14">Adenosine kinase</fullName>
        <shortName evidence="14">AK</shortName>
        <ecNumber evidence="4 14">2.7.1.20</ecNumber>
    </recommendedName>
    <alternativeName>
        <fullName evidence="14">Adenosine 5'-phosphotransferase</fullName>
    </alternativeName>
</protein>
<evidence type="ECO:0000256" key="14">
    <source>
        <dbReference type="RuleBase" id="RU368116"/>
    </source>
</evidence>
<feature type="active site" description="Proton acceptor" evidence="13">
    <location>
        <position position="304"/>
    </location>
</feature>
<comment type="catalytic activity">
    <reaction evidence="11 14">
        <text>adenosine + ATP = AMP + ADP + H(+)</text>
        <dbReference type="Rhea" id="RHEA:20824"/>
        <dbReference type="ChEBI" id="CHEBI:15378"/>
        <dbReference type="ChEBI" id="CHEBI:16335"/>
        <dbReference type="ChEBI" id="CHEBI:30616"/>
        <dbReference type="ChEBI" id="CHEBI:456215"/>
        <dbReference type="ChEBI" id="CHEBI:456216"/>
        <dbReference type="EC" id="2.7.1.20"/>
    </reaction>
</comment>
<evidence type="ECO:0000256" key="13">
    <source>
        <dbReference type="PIRSR" id="PIRSR601805-1"/>
    </source>
</evidence>
<evidence type="ECO:0000256" key="9">
    <source>
        <dbReference type="ARBA" id="ARBA00022840"/>
    </source>
</evidence>
<keyword evidence="10 14" id="KW-0460">Magnesium</keyword>
<dbReference type="InterPro" id="IPR029056">
    <property type="entry name" value="Ribokinase-like"/>
</dbReference>
<dbReference type="AlphaFoldDB" id="A0A9W8DTQ9"/>
<evidence type="ECO:0000313" key="17">
    <source>
        <dbReference type="Proteomes" id="UP001150538"/>
    </source>
</evidence>
<dbReference type="Gene3D" id="3.30.1110.10">
    <property type="match status" value="1"/>
</dbReference>
<dbReference type="PANTHER" id="PTHR45769:SF3">
    <property type="entry name" value="ADENOSINE KINASE"/>
    <property type="match status" value="1"/>
</dbReference>
<dbReference type="GO" id="GO:0005634">
    <property type="term" value="C:nucleus"/>
    <property type="evidence" value="ECO:0007669"/>
    <property type="project" value="TreeGrafter"/>
</dbReference>
<dbReference type="Gene3D" id="3.40.1190.20">
    <property type="match status" value="1"/>
</dbReference>
<dbReference type="OrthoDB" id="432447at2759"/>
<sequence>MPPTTDRKSLQGALVGFCNPLLDISATGTEALLEKYGLDADSQILAEEKHKGIYDDLINSYNPDFLVGGAGQNTLRGAQRLLPSNSTIFFGAVGKDENAQRLKDAATRDGLRVQYMETPDVKTGVCAVCVTGHKRSLCTDLLAANTYDVSHVKQAENWKIIEDAKFYYVTGYFFTVSPETIETVAKHSLEAKKTFIINLSAPFVPEFYTENVRKTIPYVDILFGNESEAKAFSKSFGFETDNIEKIAHLIAHMPKHDTSRPRVVIITQGADSTIVATQNSDDIQTFPTNPIPSEEIADTNGAGDAFSAGFLSQFVLGRSFVDSIEAGNWLAGKVIREVGPTYPEQDLVFEPTGKLTPSVKSISA</sequence>
<dbReference type="Proteomes" id="UP001150538">
    <property type="component" value="Unassembled WGS sequence"/>
</dbReference>
<gene>
    <name evidence="16" type="primary">ADO1</name>
    <name evidence="16" type="ORF">H4219_002705</name>
</gene>
<comment type="caution">
    <text evidence="16">The sequence shown here is derived from an EMBL/GenBank/DDBJ whole genome shotgun (WGS) entry which is preliminary data.</text>
</comment>
<dbReference type="GO" id="GO:0005524">
    <property type="term" value="F:ATP binding"/>
    <property type="evidence" value="ECO:0007669"/>
    <property type="project" value="UniProtKB-UniRule"/>
</dbReference>
<dbReference type="FunFam" id="3.40.1190.20:FF:000076">
    <property type="entry name" value="Adenosine kinase"/>
    <property type="match status" value="1"/>
</dbReference>
<dbReference type="InterPro" id="IPR001805">
    <property type="entry name" value="Adenokinase"/>
</dbReference>
<evidence type="ECO:0000256" key="6">
    <source>
        <dbReference type="ARBA" id="ARBA00022726"/>
    </source>
</evidence>
<accession>A0A9W8DTQ9</accession>
<comment type="pathway">
    <text evidence="2 14">Purine metabolism; AMP biosynthesis via salvage pathway; AMP from adenosine: step 1/1.</text>
</comment>
<dbReference type="GO" id="GO:0005829">
    <property type="term" value="C:cytosol"/>
    <property type="evidence" value="ECO:0007669"/>
    <property type="project" value="TreeGrafter"/>
</dbReference>
<feature type="domain" description="Carbohydrate kinase PfkB" evidence="15">
    <location>
        <begin position="33"/>
        <end position="344"/>
    </location>
</feature>
<dbReference type="CDD" id="cd01168">
    <property type="entry name" value="adenosine_kinase"/>
    <property type="match status" value="1"/>
</dbReference>
<keyword evidence="6 14" id="KW-0660">Purine salvage</keyword>
<keyword evidence="8 14" id="KW-0418">Kinase</keyword>
<dbReference type="SUPFAM" id="SSF53613">
    <property type="entry name" value="Ribokinase-like"/>
    <property type="match status" value="1"/>
</dbReference>
<dbReference type="GO" id="GO:0006144">
    <property type="term" value="P:purine nucleobase metabolic process"/>
    <property type="evidence" value="ECO:0007669"/>
    <property type="project" value="TreeGrafter"/>
</dbReference>
<dbReference type="PRINTS" id="PR00989">
    <property type="entry name" value="ADENOKINASE"/>
</dbReference>
<evidence type="ECO:0000256" key="4">
    <source>
        <dbReference type="ARBA" id="ARBA00012119"/>
    </source>
</evidence>
<dbReference type="InterPro" id="IPR011611">
    <property type="entry name" value="PfkB_dom"/>
</dbReference>
<dbReference type="EMBL" id="JANBPU010000049">
    <property type="protein sequence ID" value="KAJ1918308.1"/>
    <property type="molecule type" value="Genomic_DNA"/>
</dbReference>
<keyword evidence="17" id="KW-1185">Reference proteome</keyword>
<keyword evidence="7 14" id="KW-0547">Nucleotide-binding</keyword>
<evidence type="ECO:0000256" key="11">
    <source>
        <dbReference type="ARBA" id="ARBA00051362"/>
    </source>
</evidence>
<dbReference type="Pfam" id="PF00294">
    <property type="entry name" value="PfkB"/>
    <property type="match status" value="1"/>
</dbReference>
<evidence type="ECO:0000256" key="1">
    <source>
        <dbReference type="ARBA" id="ARBA00001946"/>
    </source>
</evidence>